<reference evidence="1" key="1">
    <citation type="submission" date="2023-11" db="EMBL/GenBank/DDBJ databases">
        <authorList>
            <person name="Poullet M."/>
        </authorList>
    </citation>
    <scope>NUCLEOTIDE SEQUENCE</scope>
    <source>
        <strain evidence="1">E1834</strain>
    </source>
</reference>
<dbReference type="EMBL" id="CAVMJV010000005">
    <property type="protein sequence ID" value="CAK5028390.1"/>
    <property type="molecule type" value="Genomic_DNA"/>
</dbReference>
<accession>A0ACB0Y1Y8</accession>
<organism evidence="1 2">
    <name type="scientific">Meloidogyne enterolobii</name>
    <name type="common">Root-knot nematode worm</name>
    <name type="synonym">Meloidogyne mayaguensis</name>
    <dbReference type="NCBI Taxonomy" id="390850"/>
    <lineage>
        <taxon>Eukaryota</taxon>
        <taxon>Metazoa</taxon>
        <taxon>Ecdysozoa</taxon>
        <taxon>Nematoda</taxon>
        <taxon>Chromadorea</taxon>
        <taxon>Rhabditida</taxon>
        <taxon>Tylenchina</taxon>
        <taxon>Tylenchomorpha</taxon>
        <taxon>Tylenchoidea</taxon>
        <taxon>Meloidogynidae</taxon>
        <taxon>Meloidogyninae</taxon>
        <taxon>Meloidogyne</taxon>
    </lineage>
</organism>
<evidence type="ECO:0000313" key="1">
    <source>
        <dbReference type="EMBL" id="CAK5028390.1"/>
    </source>
</evidence>
<comment type="caution">
    <text evidence="1">The sequence shown here is derived from an EMBL/GenBank/DDBJ whole genome shotgun (WGS) entry which is preliminary data.</text>
</comment>
<sequence>MLFDFRVRLQNPWGEKEWNGPWSDGSAEWEQMPWEKFLEYFTDISVCQMLIPLELGVRSKIKSQPSIKASRRSNATIGTPLNRRYHEWSGAPQDRSGGCPNFSATFCFNPQFLLEFYGPGTAEVIFALNQPDKFYGKKRLPYLAIGMQLMRVEFNRRHRLHRLLRSTVLGAQFIYILTSLLLVDVCFAEVVLLKYSFLDILIPSRLIIYLCFCQFAIKFCS</sequence>
<protein>
    <submittedName>
        <fullName evidence="1">Uncharacterized protein</fullName>
    </submittedName>
</protein>
<keyword evidence="2" id="KW-1185">Reference proteome</keyword>
<name>A0ACB0Y1Y8_MELEN</name>
<evidence type="ECO:0000313" key="2">
    <source>
        <dbReference type="Proteomes" id="UP001497535"/>
    </source>
</evidence>
<dbReference type="Proteomes" id="UP001497535">
    <property type="component" value="Unassembled WGS sequence"/>
</dbReference>
<gene>
    <name evidence="1" type="ORF">MENTE1834_LOCUS6586</name>
</gene>
<proteinExistence type="predicted"/>